<protein>
    <submittedName>
        <fullName evidence="5">PocR sensory domain-containing protein</fullName>
    </submittedName>
</protein>
<keyword evidence="1" id="KW-0175">Coiled coil</keyword>
<dbReference type="SUPFAM" id="SSF51182">
    <property type="entry name" value="RmlC-like cupins"/>
    <property type="match status" value="1"/>
</dbReference>
<evidence type="ECO:0000313" key="5">
    <source>
        <dbReference type="EMBL" id="SHE41496.1"/>
    </source>
</evidence>
<gene>
    <name evidence="5" type="ORF">SAMN02745158_00505</name>
</gene>
<dbReference type="InterPro" id="IPR036890">
    <property type="entry name" value="HATPase_C_sf"/>
</dbReference>
<dbReference type="Pfam" id="PF10114">
    <property type="entry name" value="PocR"/>
    <property type="match status" value="1"/>
</dbReference>
<name>A0A1M4TAH3_9CLOT</name>
<feature type="domain" description="Cupin type-2" evidence="3">
    <location>
        <begin position="31"/>
        <end position="92"/>
    </location>
</feature>
<dbReference type="Pfam" id="PF06580">
    <property type="entry name" value="His_kinase"/>
    <property type="match status" value="1"/>
</dbReference>
<dbReference type="EMBL" id="FQVI01000001">
    <property type="protein sequence ID" value="SHE41496.1"/>
    <property type="molecule type" value="Genomic_DNA"/>
</dbReference>
<evidence type="ECO:0000313" key="6">
    <source>
        <dbReference type="Proteomes" id="UP000184245"/>
    </source>
</evidence>
<proteinExistence type="predicted"/>
<dbReference type="InterPro" id="IPR018771">
    <property type="entry name" value="PocR_dom"/>
</dbReference>
<feature type="coiled-coil region" evidence="1">
    <location>
        <begin position="272"/>
        <end position="299"/>
    </location>
</feature>
<dbReference type="Gene3D" id="2.60.120.10">
    <property type="entry name" value="Jelly Rolls"/>
    <property type="match status" value="1"/>
</dbReference>
<dbReference type="Proteomes" id="UP000184245">
    <property type="component" value="Unassembled WGS sequence"/>
</dbReference>
<organism evidence="5 6">
    <name type="scientific">Lactonifactor longoviformis DSM 17459</name>
    <dbReference type="NCBI Taxonomy" id="1122155"/>
    <lineage>
        <taxon>Bacteria</taxon>
        <taxon>Bacillati</taxon>
        <taxon>Bacillota</taxon>
        <taxon>Clostridia</taxon>
        <taxon>Eubacteriales</taxon>
        <taxon>Clostridiaceae</taxon>
        <taxon>Lactonifactor</taxon>
    </lineage>
</organism>
<dbReference type="PANTHER" id="PTHR34220">
    <property type="entry name" value="SENSOR HISTIDINE KINASE YPDA"/>
    <property type="match status" value="1"/>
</dbReference>
<dbReference type="GO" id="GO:0016020">
    <property type="term" value="C:membrane"/>
    <property type="evidence" value="ECO:0007669"/>
    <property type="project" value="InterPro"/>
</dbReference>
<evidence type="ECO:0000259" key="2">
    <source>
        <dbReference type="Pfam" id="PF06580"/>
    </source>
</evidence>
<feature type="domain" description="PocR" evidence="4">
    <location>
        <begin position="130"/>
        <end position="229"/>
    </location>
</feature>
<dbReference type="OrthoDB" id="1410840at2"/>
<dbReference type="InterPro" id="IPR050640">
    <property type="entry name" value="Bact_2-comp_sensor_kinase"/>
</dbReference>
<dbReference type="STRING" id="1122155.SAMN02745158_00505"/>
<dbReference type="Gene3D" id="3.30.565.10">
    <property type="entry name" value="Histidine kinase-like ATPase, C-terminal domain"/>
    <property type="match status" value="1"/>
</dbReference>
<dbReference type="InterPro" id="IPR013096">
    <property type="entry name" value="Cupin_2"/>
</dbReference>
<dbReference type="InterPro" id="IPR010559">
    <property type="entry name" value="Sig_transdc_His_kin_internal"/>
</dbReference>
<evidence type="ECO:0000256" key="1">
    <source>
        <dbReference type="SAM" id="Coils"/>
    </source>
</evidence>
<dbReference type="InterPro" id="IPR014710">
    <property type="entry name" value="RmlC-like_jellyroll"/>
</dbReference>
<evidence type="ECO:0000259" key="4">
    <source>
        <dbReference type="Pfam" id="PF10114"/>
    </source>
</evidence>
<dbReference type="InterPro" id="IPR011051">
    <property type="entry name" value="RmlC_Cupin_sf"/>
</dbReference>
<sequence length="484" mass="55752">MKIQKTDWGYIEWIQRSENQPSMNIGKVVCYPGKQMYPHIHYEEQFIYVLEGCGTGWANGTLQKIEPGAMYFMECGCEHSMKNEGDGPIIHLLVSNPVQVEMDSFIDKEETYKELSSEELIVAIEAVRGQFLDNLHSAYVIFTESGNLLYQGSYFPTYCRRTCSPQEHPGECRCMKNWIHFLETTEQTIECPYGLLVYRIPIFFNKRVVGYILGGYIRISSEEEAPIEGVYDTPESTAEGLKSLLRKASRAIRTFCEFNQFKNALFEKEALLEDSKNSREALLHNLKMAENTVTDLKINHHFLFNTLNQMASLALEGGGVPLYESIIHLARMFHYSSQTQGSLVSLRNELKYVDAYLQLQKFRYKDSLDFRYDIDDEAQDTIVPFNFLQPLVENAFVHGCDEEESKYLEIEIKARKEYVDIWVKNRGKCLTSQDCYRINVGMRGNTAHGLGMIYHKLGSIYKGGFTMKIGTRENSTVLYVRLPK</sequence>
<reference evidence="5 6" key="1">
    <citation type="submission" date="2016-11" db="EMBL/GenBank/DDBJ databases">
        <authorList>
            <person name="Jaros S."/>
            <person name="Januszkiewicz K."/>
            <person name="Wedrychowicz H."/>
        </authorList>
    </citation>
    <scope>NUCLEOTIDE SEQUENCE [LARGE SCALE GENOMIC DNA]</scope>
    <source>
        <strain evidence="5 6">DSM 17459</strain>
    </source>
</reference>
<dbReference type="SUPFAM" id="SSF55874">
    <property type="entry name" value="ATPase domain of HSP90 chaperone/DNA topoisomerase II/histidine kinase"/>
    <property type="match status" value="1"/>
</dbReference>
<accession>A0A1M4TAH3</accession>
<keyword evidence="6" id="KW-1185">Reference proteome</keyword>
<evidence type="ECO:0000259" key="3">
    <source>
        <dbReference type="Pfam" id="PF07883"/>
    </source>
</evidence>
<dbReference type="GO" id="GO:0000155">
    <property type="term" value="F:phosphorelay sensor kinase activity"/>
    <property type="evidence" value="ECO:0007669"/>
    <property type="project" value="InterPro"/>
</dbReference>
<dbReference type="RefSeq" id="WP_072848715.1">
    <property type="nucleotide sequence ID" value="NZ_FQVI01000001.1"/>
</dbReference>
<dbReference type="PANTHER" id="PTHR34220:SF7">
    <property type="entry name" value="SENSOR HISTIDINE KINASE YPDA"/>
    <property type="match status" value="1"/>
</dbReference>
<feature type="domain" description="Signal transduction histidine kinase internal region" evidence="2">
    <location>
        <begin position="294"/>
        <end position="368"/>
    </location>
</feature>
<dbReference type="AlphaFoldDB" id="A0A1M4TAH3"/>
<dbReference type="Pfam" id="PF07883">
    <property type="entry name" value="Cupin_2"/>
    <property type="match status" value="1"/>
</dbReference>